<name>A0A2P2NYC0_RHIMU</name>
<dbReference type="EMBL" id="GGEC01066925">
    <property type="protein sequence ID" value="MBX47409.1"/>
    <property type="molecule type" value="Transcribed_RNA"/>
</dbReference>
<sequence>MVSDMLTPLTTNSQKKLLQESSFGRTSFAKKAQ</sequence>
<evidence type="ECO:0000313" key="1">
    <source>
        <dbReference type="EMBL" id="MBX47409.1"/>
    </source>
</evidence>
<dbReference type="AlphaFoldDB" id="A0A2P2NYC0"/>
<proteinExistence type="predicted"/>
<reference evidence="1" key="1">
    <citation type="submission" date="2018-02" db="EMBL/GenBank/DDBJ databases">
        <title>Rhizophora mucronata_Transcriptome.</title>
        <authorList>
            <person name="Meera S.P."/>
            <person name="Sreeshan A."/>
            <person name="Augustine A."/>
        </authorList>
    </citation>
    <scope>NUCLEOTIDE SEQUENCE</scope>
    <source>
        <tissue evidence="1">Leaf</tissue>
    </source>
</reference>
<protein>
    <submittedName>
        <fullName evidence="1">Uncharacterized protein</fullName>
    </submittedName>
</protein>
<accession>A0A2P2NYC0</accession>
<organism evidence="1">
    <name type="scientific">Rhizophora mucronata</name>
    <name type="common">Asiatic mangrove</name>
    <dbReference type="NCBI Taxonomy" id="61149"/>
    <lineage>
        <taxon>Eukaryota</taxon>
        <taxon>Viridiplantae</taxon>
        <taxon>Streptophyta</taxon>
        <taxon>Embryophyta</taxon>
        <taxon>Tracheophyta</taxon>
        <taxon>Spermatophyta</taxon>
        <taxon>Magnoliopsida</taxon>
        <taxon>eudicotyledons</taxon>
        <taxon>Gunneridae</taxon>
        <taxon>Pentapetalae</taxon>
        <taxon>rosids</taxon>
        <taxon>fabids</taxon>
        <taxon>Malpighiales</taxon>
        <taxon>Rhizophoraceae</taxon>
        <taxon>Rhizophora</taxon>
    </lineage>
</organism>